<comment type="catalytic activity">
    <reaction evidence="1">
        <text>Hydrolysis of terminal non-reducing beta-D-galactose residues in beta-D-galactosides.</text>
        <dbReference type="EC" id="3.2.1.23"/>
    </reaction>
</comment>
<evidence type="ECO:0000256" key="5">
    <source>
        <dbReference type="ARBA" id="ARBA00022801"/>
    </source>
</evidence>
<dbReference type="InterPro" id="IPR017853">
    <property type="entry name" value="GH"/>
</dbReference>
<name>A0ABP1CRH9_9APHY</name>
<dbReference type="EC" id="3.2.1.23" evidence="3"/>
<proteinExistence type="inferred from homology"/>
<evidence type="ECO:0000259" key="9">
    <source>
        <dbReference type="SMART" id="SM01029"/>
    </source>
</evidence>
<dbReference type="Gene3D" id="2.60.120.260">
    <property type="entry name" value="Galactose-binding domain-like"/>
    <property type="match status" value="2"/>
</dbReference>
<dbReference type="SUPFAM" id="SSF117100">
    <property type="entry name" value="Beta-galactosidase LacA, domain 3"/>
    <property type="match status" value="1"/>
</dbReference>
<keyword evidence="6" id="KW-0325">Glycoprotein</keyword>
<comment type="similarity">
    <text evidence="2 8">Belongs to the glycosyl hydrolase 35 family.</text>
</comment>
<evidence type="ECO:0000256" key="1">
    <source>
        <dbReference type="ARBA" id="ARBA00001412"/>
    </source>
</evidence>
<dbReference type="Gene3D" id="2.102.20.10">
    <property type="entry name" value="Beta-galactosidase, domain 2"/>
    <property type="match status" value="1"/>
</dbReference>
<dbReference type="SUPFAM" id="SSF51011">
    <property type="entry name" value="Glycosyl hydrolase domain"/>
    <property type="match status" value="1"/>
</dbReference>
<organism evidence="10 11">
    <name type="scientific">Somion occarium</name>
    <dbReference type="NCBI Taxonomy" id="3059160"/>
    <lineage>
        <taxon>Eukaryota</taxon>
        <taxon>Fungi</taxon>
        <taxon>Dikarya</taxon>
        <taxon>Basidiomycota</taxon>
        <taxon>Agaricomycotina</taxon>
        <taxon>Agaricomycetes</taxon>
        <taxon>Polyporales</taxon>
        <taxon>Cerrenaceae</taxon>
        <taxon>Somion</taxon>
    </lineage>
</organism>
<dbReference type="InterPro" id="IPR018954">
    <property type="entry name" value="Betagal_dom2"/>
</dbReference>
<evidence type="ECO:0000256" key="7">
    <source>
        <dbReference type="ARBA" id="ARBA00023295"/>
    </source>
</evidence>
<dbReference type="Proteomes" id="UP001497453">
    <property type="component" value="Chromosome 10"/>
</dbReference>
<dbReference type="InterPro" id="IPR025300">
    <property type="entry name" value="BetaGal_jelly_roll_dom"/>
</dbReference>
<dbReference type="Pfam" id="PF13363">
    <property type="entry name" value="BetaGal_dom3"/>
    <property type="match status" value="1"/>
</dbReference>
<dbReference type="InterPro" id="IPR025972">
    <property type="entry name" value="BetaGal_dom3"/>
</dbReference>
<evidence type="ECO:0000256" key="8">
    <source>
        <dbReference type="RuleBase" id="RU003679"/>
    </source>
</evidence>
<evidence type="ECO:0000313" key="11">
    <source>
        <dbReference type="Proteomes" id="UP001497453"/>
    </source>
</evidence>
<dbReference type="PANTHER" id="PTHR23421">
    <property type="entry name" value="BETA-GALACTOSIDASE RELATED"/>
    <property type="match status" value="1"/>
</dbReference>
<dbReference type="SUPFAM" id="SSF51445">
    <property type="entry name" value="(Trans)glycosidases"/>
    <property type="match status" value="1"/>
</dbReference>
<keyword evidence="4" id="KW-0732">Signal</keyword>
<keyword evidence="11" id="KW-1185">Reference proteome</keyword>
<evidence type="ECO:0000313" key="10">
    <source>
        <dbReference type="EMBL" id="CAL1698275.1"/>
    </source>
</evidence>
<keyword evidence="5" id="KW-0378">Hydrolase</keyword>
<dbReference type="Pfam" id="PF10435">
    <property type="entry name" value="BetaGal_dom2"/>
    <property type="match status" value="1"/>
</dbReference>
<evidence type="ECO:0000256" key="2">
    <source>
        <dbReference type="ARBA" id="ARBA00009809"/>
    </source>
</evidence>
<keyword evidence="7" id="KW-0326">Glycosidase</keyword>
<dbReference type="SUPFAM" id="SSF49785">
    <property type="entry name" value="Galactose-binding domain-like"/>
    <property type="match status" value="2"/>
</dbReference>
<evidence type="ECO:0000256" key="4">
    <source>
        <dbReference type="ARBA" id="ARBA00022729"/>
    </source>
</evidence>
<dbReference type="Pfam" id="PF13364">
    <property type="entry name" value="BetaGal_ABD2"/>
    <property type="match status" value="2"/>
</dbReference>
<accession>A0ABP1CRH9</accession>
<feature type="domain" description="Beta-galactosidase" evidence="9">
    <location>
        <begin position="491"/>
        <end position="667"/>
    </location>
</feature>
<dbReference type="SMART" id="SM01029">
    <property type="entry name" value="BetaGal_dom2"/>
    <property type="match status" value="1"/>
</dbReference>
<dbReference type="EMBL" id="OZ037953">
    <property type="protein sequence ID" value="CAL1698275.1"/>
    <property type="molecule type" value="Genomic_DNA"/>
</dbReference>
<sequence>MASHDTISEKRFSSYNQGSYANMHHNADDFAREEHKGLEGYFPEHSSNSRTSLITSVKMIWLQYRAWTLPVVLSLFLVLWSWPVTSSTVADDATLASPSESFVLAAAEPPRNSTGLTDAVQWDNYTLFINDQRVFIYSGEFHTFRLPVPDLWLDIFQKMVAAGLNAASIYIHWGLTNPAPGVIDFDDWRALQPIFDAAKLAGIFIVLRPGPYINAETTAGGIAHWATSLVASELRTNATDFKEAWTPYVEGIAAAVKPNQVSSGGPIIAVQIGEGYILLQFSHIARTQYDGITDNEYSQTPIQRAEYFAQLERSFLDNGVVVPLTYNDPNEGRNFINGTGAVDIYGLDSYPQGFDCSHPRDWRPVVLNYHQYHEQVNPSQPWYIPEFQGGSFDPWGGPGYDACELLTGPDFQDVFYKQNWASNAKLISYYMLYGGTSWGGIPFPGVYTSYDYGSAIRESRALSPKFDELKRQALFIRSSPEFRKTDWIGDTSTGIPGVTLNGSAAFVTLLKNPDTGSGFFIVRQNNSTSTALTNFSLTVPTSVGTLTIPQTFNSVALNGRQSKVILTDYTFGSKSHVLYSTASVFFAGTIGGRDVLFLFGDSDQSHEFSFTPSGKPTIRPTESNVKLSKDGSSTLVSVLPGSTGLVTVWESDAQLVLFSDPVTAATFWAPVIPSTDNSTPLKNFWQFGSNTTVLVGGPYLVRNATITRSGELALRGDLNDSAILTVIAPPSVKSVSWNGVRVPTDFTGNSGSRAIRTGHLSLSSDIESITPPTLTDWKFADSLPEIKPGFSDADWIVANHTTTNITTKPIFGDGRILYGCDYGFCENIVLWRGHFNATGSETSANLAINGGSAFAASVWINDQFISSTSGGSETNAIYTFPEGSIHEGADNVITVIQDNMGNDEDSNEKSQRGITGFKLNTGNFSVWSVQGKVGGYLEYPDKARGILNEGGLFGEREGWHLPGFDTSTWTSRSLSDGLPSGGAGVGFFVTTFDLSIPKGKDVFASFQFDSINQPYRAILFVNGWHFGKRVANMGPQTKFPVPQGILDYNGKNTVAIVLWALENTAVSPSLDLIFDNVLDGGVGSIAVNNPPWKSRLTI</sequence>
<reference evidence="11" key="1">
    <citation type="submission" date="2024-04" db="EMBL/GenBank/DDBJ databases">
        <authorList>
            <person name="Shaw F."/>
            <person name="Minotto A."/>
        </authorList>
    </citation>
    <scope>NUCLEOTIDE SEQUENCE [LARGE SCALE GENOMIC DNA]</scope>
</reference>
<dbReference type="InterPro" id="IPR037110">
    <property type="entry name" value="Betagal_dom2_sf"/>
</dbReference>
<evidence type="ECO:0000256" key="6">
    <source>
        <dbReference type="ARBA" id="ARBA00023180"/>
    </source>
</evidence>
<dbReference type="Gene3D" id="2.60.390.10">
    <property type="entry name" value="Beta-galactosidase, domain 3"/>
    <property type="match status" value="1"/>
</dbReference>
<dbReference type="Gene3D" id="3.20.20.80">
    <property type="entry name" value="Glycosidases"/>
    <property type="match status" value="1"/>
</dbReference>
<dbReference type="InterPro" id="IPR036833">
    <property type="entry name" value="BetaGal_dom3_sf"/>
</dbReference>
<evidence type="ECO:0000256" key="3">
    <source>
        <dbReference type="ARBA" id="ARBA00012756"/>
    </source>
</evidence>
<gene>
    <name evidence="10" type="ORF">GFSPODELE1_LOCUS2079</name>
</gene>
<dbReference type="PRINTS" id="PR00742">
    <property type="entry name" value="GLHYDRLASE35"/>
</dbReference>
<protein>
    <recommendedName>
        <fullName evidence="3">beta-galactosidase</fullName>
        <ecNumber evidence="3">3.2.1.23</ecNumber>
    </recommendedName>
</protein>
<dbReference type="Pfam" id="PF01301">
    <property type="entry name" value="Glyco_hydro_35"/>
    <property type="match status" value="1"/>
</dbReference>
<dbReference type="InterPro" id="IPR001944">
    <property type="entry name" value="Glycoside_Hdrlase_35"/>
</dbReference>
<dbReference type="InterPro" id="IPR031330">
    <property type="entry name" value="Gly_Hdrlase_35_cat"/>
</dbReference>
<dbReference type="InterPro" id="IPR008979">
    <property type="entry name" value="Galactose-bd-like_sf"/>
</dbReference>